<dbReference type="OrthoDB" id="4844401at2759"/>
<evidence type="ECO:0000313" key="3">
    <source>
        <dbReference type="Proteomes" id="UP000887226"/>
    </source>
</evidence>
<feature type="transmembrane region" description="Helical" evidence="1">
    <location>
        <begin position="63"/>
        <end position="84"/>
    </location>
</feature>
<keyword evidence="1" id="KW-1133">Transmembrane helix</keyword>
<evidence type="ECO:0000256" key="1">
    <source>
        <dbReference type="SAM" id="Phobius"/>
    </source>
</evidence>
<gene>
    <name evidence="2" type="ORF">BJ878DRAFT_31258</name>
</gene>
<evidence type="ECO:0000313" key="2">
    <source>
        <dbReference type="EMBL" id="KAG9245215.1"/>
    </source>
</evidence>
<keyword evidence="3" id="KW-1185">Reference proteome</keyword>
<sequence>MALTTPLTNTTFLLSKTNTSTLPPLPPLSRPVYLMQTFLRTTTVFLFFRSYTMSLLLFRQSVYASQIVVLQSWYAASAMVQTLYTRGKEIAWAAWKVTERLRQKLFFEFMVFILGGGYAFLLVLLWPGWIVVGAGICAVCLLR</sequence>
<protein>
    <submittedName>
        <fullName evidence="2">Uncharacterized protein</fullName>
    </submittedName>
</protein>
<comment type="caution">
    <text evidence="2">The sequence shown here is derived from an EMBL/GenBank/DDBJ whole genome shotgun (WGS) entry which is preliminary data.</text>
</comment>
<dbReference type="AlphaFoldDB" id="A0A9P7Z4K1"/>
<name>A0A9P7Z4K1_9HELO</name>
<dbReference type="Proteomes" id="UP000887226">
    <property type="component" value="Unassembled WGS sequence"/>
</dbReference>
<proteinExistence type="predicted"/>
<organism evidence="2 3">
    <name type="scientific">Calycina marina</name>
    <dbReference type="NCBI Taxonomy" id="1763456"/>
    <lineage>
        <taxon>Eukaryota</taxon>
        <taxon>Fungi</taxon>
        <taxon>Dikarya</taxon>
        <taxon>Ascomycota</taxon>
        <taxon>Pezizomycotina</taxon>
        <taxon>Leotiomycetes</taxon>
        <taxon>Helotiales</taxon>
        <taxon>Pezizellaceae</taxon>
        <taxon>Calycina</taxon>
    </lineage>
</organism>
<keyword evidence="1" id="KW-0812">Transmembrane</keyword>
<dbReference type="EMBL" id="MU253859">
    <property type="protein sequence ID" value="KAG9245215.1"/>
    <property type="molecule type" value="Genomic_DNA"/>
</dbReference>
<keyword evidence="1" id="KW-0472">Membrane</keyword>
<accession>A0A9P7Z4K1</accession>
<reference evidence="2" key="1">
    <citation type="journal article" date="2021" name="IMA Fungus">
        <title>Genomic characterization of three marine fungi, including Emericellopsis atlantica sp. nov. with signatures of a generalist lifestyle and marine biomass degradation.</title>
        <authorList>
            <person name="Hagestad O.C."/>
            <person name="Hou L."/>
            <person name="Andersen J.H."/>
            <person name="Hansen E.H."/>
            <person name="Altermark B."/>
            <person name="Li C."/>
            <person name="Kuhnert E."/>
            <person name="Cox R.J."/>
            <person name="Crous P.W."/>
            <person name="Spatafora J.W."/>
            <person name="Lail K."/>
            <person name="Amirebrahimi M."/>
            <person name="Lipzen A."/>
            <person name="Pangilinan J."/>
            <person name="Andreopoulos W."/>
            <person name="Hayes R.D."/>
            <person name="Ng V."/>
            <person name="Grigoriev I.V."/>
            <person name="Jackson S.A."/>
            <person name="Sutton T.D.S."/>
            <person name="Dobson A.D.W."/>
            <person name="Rama T."/>
        </authorList>
    </citation>
    <scope>NUCLEOTIDE SEQUENCE</scope>
    <source>
        <strain evidence="2">TRa3180A</strain>
    </source>
</reference>
<feature type="transmembrane region" description="Helical" evidence="1">
    <location>
        <begin position="105"/>
        <end position="126"/>
    </location>
</feature>